<gene>
    <name evidence="1" type="ORF">Arub01_28420</name>
</gene>
<protein>
    <submittedName>
        <fullName evidence="1">Uncharacterized protein</fullName>
    </submittedName>
</protein>
<evidence type="ECO:0000313" key="2">
    <source>
        <dbReference type="Proteomes" id="UP001165124"/>
    </source>
</evidence>
<dbReference type="AlphaFoldDB" id="A0A9W6PXB4"/>
<evidence type="ECO:0000313" key="1">
    <source>
        <dbReference type="EMBL" id="GLW64598.1"/>
    </source>
</evidence>
<dbReference type="RefSeq" id="WP_067915518.1">
    <property type="nucleotide sequence ID" value="NZ_BSRZ01000006.1"/>
</dbReference>
<proteinExistence type="predicted"/>
<sequence length="62" mass="6856">MRSNNGERLALLTQAIDDLAAEGMAGLPPETLVERIAGIWSLVEGIDPEIARRRSRYMTTDN</sequence>
<accession>A0A9W6PXB4</accession>
<dbReference type="Proteomes" id="UP001165124">
    <property type="component" value="Unassembled WGS sequence"/>
</dbReference>
<organism evidence="1 2">
    <name type="scientific">Actinomadura rubrobrunea</name>
    <dbReference type="NCBI Taxonomy" id="115335"/>
    <lineage>
        <taxon>Bacteria</taxon>
        <taxon>Bacillati</taxon>
        <taxon>Actinomycetota</taxon>
        <taxon>Actinomycetes</taxon>
        <taxon>Streptosporangiales</taxon>
        <taxon>Thermomonosporaceae</taxon>
        <taxon>Actinomadura</taxon>
    </lineage>
</organism>
<keyword evidence="2" id="KW-1185">Reference proteome</keyword>
<reference evidence="1" key="1">
    <citation type="submission" date="2023-02" db="EMBL/GenBank/DDBJ databases">
        <title>Actinomadura rubrobrunea NBRC 14622.</title>
        <authorList>
            <person name="Ichikawa N."/>
            <person name="Sato H."/>
            <person name="Tonouchi N."/>
        </authorList>
    </citation>
    <scope>NUCLEOTIDE SEQUENCE</scope>
    <source>
        <strain evidence="1">NBRC 14622</strain>
    </source>
</reference>
<comment type="caution">
    <text evidence="1">The sequence shown here is derived from an EMBL/GenBank/DDBJ whole genome shotgun (WGS) entry which is preliminary data.</text>
</comment>
<dbReference type="EMBL" id="BSRZ01000006">
    <property type="protein sequence ID" value="GLW64598.1"/>
    <property type="molecule type" value="Genomic_DNA"/>
</dbReference>
<name>A0A9W6PXB4_9ACTN</name>